<dbReference type="RefSeq" id="WP_121625305.1">
    <property type="nucleotide sequence ID" value="NZ_JACIIW010000013.1"/>
</dbReference>
<dbReference type="GO" id="GO:0005948">
    <property type="term" value="C:acetolactate synthase complex"/>
    <property type="evidence" value="ECO:0007669"/>
    <property type="project" value="TreeGrafter"/>
</dbReference>
<keyword evidence="3 4" id="KW-0786">Thiamine pyrophosphate</keyword>
<evidence type="ECO:0000313" key="9">
    <source>
        <dbReference type="Proteomes" id="UP000269692"/>
    </source>
</evidence>
<gene>
    <name evidence="8" type="ORF">D9R14_20910</name>
</gene>
<dbReference type="GO" id="GO:0000287">
    <property type="term" value="F:magnesium ion binding"/>
    <property type="evidence" value="ECO:0007669"/>
    <property type="project" value="InterPro"/>
</dbReference>
<comment type="cofactor">
    <cofactor evidence="1">
        <name>thiamine diphosphate</name>
        <dbReference type="ChEBI" id="CHEBI:58937"/>
    </cofactor>
</comment>
<dbReference type="GO" id="GO:0009099">
    <property type="term" value="P:L-valine biosynthetic process"/>
    <property type="evidence" value="ECO:0007669"/>
    <property type="project" value="TreeGrafter"/>
</dbReference>
<dbReference type="InterPro" id="IPR011766">
    <property type="entry name" value="TPP_enzyme_TPP-bd"/>
</dbReference>
<dbReference type="SUPFAM" id="SSF52518">
    <property type="entry name" value="Thiamin diphosphate-binding fold (THDP-binding)"/>
    <property type="match status" value="2"/>
</dbReference>
<evidence type="ECO:0000259" key="6">
    <source>
        <dbReference type="Pfam" id="PF02775"/>
    </source>
</evidence>
<evidence type="ECO:0000313" key="8">
    <source>
        <dbReference type="EMBL" id="RLP72797.1"/>
    </source>
</evidence>
<sequence length="588" mass="62382">MNQHVEPQTRPGPEVLSITGGEAMARMILAFEGGDIFGMGGFQLLPFYDAARRLGLRHHLINDERAGIFAADAYAKVSGRVGLVDGTLGPGATNLVTGLMEALNAGTPMVVLVGDTHRAHSWKNMTQECRQVDVLRPVCKELIRVEMVSRIPELMRRAFAVATTGRPGPVVIDVPEDVSHAVHAFPVEEFEVDPIYGAAPALRTRPEAAGIARAAEMIAAAKSPVILAGGGVHLSGAAPSLTAFARRFNIPVAHTLSGKGAIPCADPLSAGLFGRYDRIANPLIEESDLLIVVGCKLGEIATKRYTIPSPGKAVIHLDCVAEEFDRSVRASVKLWGDALLGIADLDAALAPRQAQLSQRWAARPAEITARMDAWREKVSERLNSNETPIDIARLLTEINAALPADGYLVADGGFAAHWGGLLFNAPRAGRAFVPDRGSASIGYGLPGAIGAALAAPKAPVFALTGDGGFNMMLGELETARRLKLDFTVIVINNAASGYVKALQHLMYGQGAYQSSDLSEIDYAAVATAMQCRGIRVERPQDLAAAFQEALLPCGGPTVIDVVVTRDPARMLPGVDSRTVQIKPGDRIA</sequence>
<reference evidence="8 9" key="1">
    <citation type="submission" date="2018-10" db="EMBL/GenBank/DDBJ databases">
        <title>Xanthobacter tagetidis genome sequencing and assembly.</title>
        <authorList>
            <person name="Maclea K.S."/>
            <person name="Goen A.E."/>
            <person name="Fatima S.A."/>
        </authorList>
    </citation>
    <scope>NUCLEOTIDE SEQUENCE [LARGE SCALE GENOMIC DNA]</scope>
    <source>
        <strain evidence="8 9">ATCC 700314</strain>
    </source>
</reference>
<dbReference type="PROSITE" id="PS00187">
    <property type="entry name" value="TPP_ENZYMES"/>
    <property type="match status" value="1"/>
</dbReference>
<name>A0A3L6ZY05_9HYPH</name>
<comment type="similarity">
    <text evidence="2 4">Belongs to the TPP enzyme family.</text>
</comment>
<organism evidence="8 9">
    <name type="scientific">Xanthobacter tagetidis</name>
    <dbReference type="NCBI Taxonomy" id="60216"/>
    <lineage>
        <taxon>Bacteria</taxon>
        <taxon>Pseudomonadati</taxon>
        <taxon>Pseudomonadota</taxon>
        <taxon>Alphaproteobacteria</taxon>
        <taxon>Hyphomicrobiales</taxon>
        <taxon>Xanthobacteraceae</taxon>
        <taxon>Xanthobacter</taxon>
    </lineage>
</organism>
<dbReference type="Proteomes" id="UP000269692">
    <property type="component" value="Unassembled WGS sequence"/>
</dbReference>
<dbReference type="InterPro" id="IPR029061">
    <property type="entry name" value="THDP-binding"/>
</dbReference>
<dbReference type="EMBL" id="RCTF01000024">
    <property type="protein sequence ID" value="RLP72797.1"/>
    <property type="molecule type" value="Genomic_DNA"/>
</dbReference>
<dbReference type="CDD" id="cd00568">
    <property type="entry name" value="TPP_enzymes"/>
    <property type="match status" value="1"/>
</dbReference>
<evidence type="ECO:0000256" key="3">
    <source>
        <dbReference type="ARBA" id="ARBA00023052"/>
    </source>
</evidence>
<dbReference type="CDD" id="cd07035">
    <property type="entry name" value="TPP_PYR_POX_like"/>
    <property type="match status" value="1"/>
</dbReference>
<dbReference type="OrthoDB" id="3194735at2"/>
<keyword evidence="9" id="KW-1185">Reference proteome</keyword>
<accession>A0A3L6ZY05</accession>
<dbReference type="PANTHER" id="PTHR18968:SF13">
    <property type="entry name" value="ACETOLACTATE SYNTHASE CATALYTIC SUBUNIT, MITOCHONDRIAL"/>
    <property type="match status" value="1"/>
</dbReference>
<dbReference type="InterPro" id="IPR012000">
    <property type="entry name" value="Thiamin_PyroP_enz_cen_dom"/>
</dbReference>
<feature type="domain" description="Thiamine pyrophosphate enzyme N-terminal TPP-binding" evidence="7">
    <location>
        <begin position="19"/>
        <end position="132"/>
    </location>
</feature>
<dbReference type="GO" id="GO:0003984">
    <property type="term" value="F:acetolactate synthase activity"/>
    <property type="evidence" value="ECO:0007669"/>
    <property type="project" value="TreeGrafter"/>
</dbReference>
<dbReference type="InterPro" id="IPR045229">
    <property type="entry name" value="TPP_enz"/>
</dbReference>
<dbReference type="PANTHER" id="PTHR18968">
    <property type="entry name" value="THIAMINE PYROPHOSPHATE ENZYMES"/>
    <property type="match status" value="1"/>
</dbReference>
<evidence type="ECO:0000256" key="4">
    <source>
        <dbReference type="RuleBase" id="RU362132"/>
    </source>
</evidence>
<dbReference type="GO" id="GO:0030976">
    <property type="term" value="F:thiamine pyrophosphate binding"/>
    <property type="evidence" value="ECO:0007669"/>
    <property type="project" value="InterPro"/>
</dbReference>
<dbReference type="Gene3D" id="3.40.50.1220">
    <property type="entry name" value="TPP-binding domain"/>
    <property type="match status" value="1"/>
</dbReference>
<dbReference type="InterPro" id="IPR012001">
    <property type="entry name" value="Thiamin_PyroP_enz_TPP-bd_dom"/>
</dbReference>
<evidence type="ECO:0000256" key="2">
    <source>
        <dbReference type="ARBA" id="ARBA00007812"/>
    </source>
</evidence>
<dbReference type="InterPro" id="IPR000399">
    <property type="entry name" value="TPP-bd_CS"/>
</dbReference>
<evidence type="ECO:0000259" key="7">
    <source>
        <dbReference type="Pfam" id="PF02776"/>
    </source>
</evidence>
<feature type="domain" description="Thiamine pyrophosphate enzyme TPP-binding" evidence="6">
    <location>
        <begin position="413"/>
        <end position="561"/>
    </location>
</feature>
<proteinExistence type="inferred from homology"/>
<dbReference type="GO" id="GO:0050660">
    <property type="term" value="F:flavin adenine dinucleotide binding"/>
    <property type="evidence" value="ECO:0007669"/>
    <property type="project" value="TreeGrafter"/>
</dbReference>
<dbReference type="AlphaFoldDB" id="A0A3L6ZY05"/>
<dbReference type="SUPFAM" id="SSF52467">
    <property type="entry name" value="DHS-like NAD/FAD-binding domain"/>
    <property type="match status" value="1"/>
</dbReference>
<dbReference type="Gene3D" id="3.40.50.970">
    <property type="match status" value="2"/>
</dbReference>
<evidence type="ECO:0000256" key="1">
    <source>
        <dbReference type="ARBA" id="ARBA00001964"/>
    </source>
</evidence>
<evidence type="ECO:0000259" key="5">
    <source>
        <dbReference type="Pfam" id="PF00205"/>
    </source>
</evidence>
<feature type="domain" description="Thiamine pyrophosphate enzyme central" evidence="5">
    <location>
        <begin position="211"/>
        <end position="340"/>
    </location>
</feature>
<dbReference type="GO" id="GO:0009097">
    <property type="term" value="P:isoleucine biosynthetic process"/>
    <property type="evidence" value="ECO:0007669"/>
    <property type="project" value="TreeGrafter"/>
</dbReference>
<comment type="caution">
    <text evidence="8">The sequence shown here is derived from an EMBL/GenBank/DDBJ whole genome shotgun (WGS) entry which is preliminary data.</text>
</comment>
<dbReference type="Pfam" id="PF00205">
    <property type="entry name" value="TPP_enzyme_M"/>
    <property type="match status" value="1"/>
</dbReference>
<protein>
    <submittedName>
        <fullName evidence="8">Thiamine pyrophosphate-binding protein</fullName>
    </submittedName>
</protein>
<dbReference type="Pfam" id="PF02776">
    <property type="entry name" value="TPP_enzyme_N"/>
    <property type="match status" value="1"/>
</dbReference>
<dbReference type="Pfam" id="PF02775">
    <property type="entry name" value="TPP_enzyme_C"/>
    <property type="match status" value="1"/>
</dbReference>
<dbReference type="InterPro" id="IPR029035">
    <property type="entry name" value="DHS-like_NAD/FAD-binding_dom"/>
</dbReference>